<dbReference type="Proteomes" id="UP001141552">
    <property type="component" value="Unassembled WGS sequence"/>
</dbReference>
<sequence>MQSGESHASLRSLLSWLVNPSSLLTFHDAGTGNVVTIWHNEDNEFTRLMEEVAITEVVVLLRQAM</sequence>
<accession>A0A9Q0FEQ3</accession>
<evidence type="ECO:0000313" key="2">
    <source>
        <dbReference type="Proteomes" id="UP001141552"/>
    </source>
</evidence>
<evidence type="ECO:0000313" key="1">
    <source>
        <dbReference type="EMBL" id="KAJ4828951.1"/>
    </source>
</evidence>
<organism evidence="1 2">
    <name type="scientific">Turnera subulata</name>
    <dbReference type="NCBI Taxonomy" id="218843"/>
    <lineage>
        <taxon>Eukaryota</taxon>
        <taxon>Viridiplantae</taxon>
        <taxon>Streptophyta</taxon>
        <taxon>Embryophyta</taxon>
        <taxon>Tracheophyta</taxon>
        <taxon>Spermatophyta</taxon>
        <taxon>Magnoliopsida</taxon>
        <taxon>eudicotyledons</taxon>
        <taxon>Gunneridae</taxon>
        <taxon>Pentapetalae</taxon>
        <taxon>rosids</taxon>
        <taxon>fabids</taxon>
        <taxon>Malpighiales</taxon>
        <taxon>Passifloraceae</taxon>
        <taxon>Turnera</taxon>
    </lineage>
</organism>
<dbReference type="AlphaFoldDB" id="A0A9Q0FEQ3"/>
<dbReference type="EMBL" id="JAKUCV010006036">
    <property type="protein sequence ID" value="KAJ4828951.1"/>
    <property type="molecule type" value="Genomic_DNA"/>
</dbReference>
<proteinExistence type="predicted"/>
<reference evidence="1" key="1">
    <citation type="submission" date="2022-02" db="EMBL/GenBank/DDBJ databases">
        <authorList>
            <person name="Henning P.M."/>
            <person name="McCubbin A.G."/>
            <person name="Shore J.S."/>
        </authorList>
    </citation>
    <scope>NUCLEOTIDE SEQUENCE</scope>
    <source>
        <strain evidence="1">F60SS</strain>
        <tissue evidence="1">Leaves</tissue>
    </source>
</reference>
<comment type="caution">
    <text evidence="1">The sequence shown here is derived from an EMBL/GenBank/DDBJ whole genome shotgun (WGS) entry which is preliminary data.</text>
</comment>
<reference evidence="1" key="2">
    <citation type="journal article" date="2023" name="Plants (Basel)">
        <title>Annotation of the Turnera subulata (Passifloraceae) Draft Genome Reveals the S-Locus Evolved after the Divergence of Turneroideae from Passifloroideae in a Stepwise Manner.</title>
        <authorList>
            <person name="Henning P.M."/>
            <person name="Roalson E.H."/>
            <person name="Mir W."/>
            <person name="McCubbin A.G."/>
            <person name="Shore J.S."/>
        </authorList>
    </citation>
    <scope>NUCLEOTIDE SEQUENCE</scope>
    <source>
        <strain evidence="1">F60SS</strain>
    </source>
</reference>
<protein>
    <submittedName>
        <fullName evidence="1">Uncharacterized protein</fullName>
    </submittedName>
</protein>
<keyword evidence="2" id="KW-1185">Reference proteome</keyword>
<gene>
    <name evidence="1" type="ORF">Tsubulata_028374</name>
</gene>
<name>A0A9Q0FEQ3_9ROSI</name>